<accession>A0A5C6U5Q2</accession>
<gene>
    <name evidence="4" type="ORF">FSC37_20290</name>
</gene>
<dbReference type="CDD" id="cd04301">
    <property type="entry name" value="NAT_SF"/>
    <property type="match status" value="1"/>
</dbReference>
<dbReference type="Pfam" id="PF00583">
    <property type="entry name" value="Acetyltransf_1"/>
    <property type="match status" value="1"/>
</dbReference>
<reference evidence="4 5" key="1">
    <citation type="submission" date="2019-08" db="EMBL/GenBank/DDBJ databases">
        <authorList>
            <person name="Khan S.A."/>
            <person name="Jeon C.O."/>
            <person name="Jeong S.E."/>
        </authorList>
    </citation>
    <scope>NUCLEOTIDE SEQUENCE [LARGE SCALE GENOMIC DNA]</scope>
    <source>
        <strain evidence="5">IMCC1728</strain>
    </source>
</reference>
<dbReference type="InterPro" id="IPR016181">
    <property type="entry name" value="Acyl_CoA_acyltransferase"/>
</dbReference>
<dbReference type="GO" id="GO:0016747">
    <property type="term" value="F:acyltransferase activity, transferring groups other than amino-acyl groups"/>
    <property type="evidence" value="ECO:0007669"/>
    <property type="project" value="InterPro"/>
</dbReference>
<evidence type="ECO:0000259" key="3">
    <source>
        <dbReference type="PROSITE" id="PS51186"/>
    </source>
</evidence>
<dbReference type="PROSITE" id="PS51186">
    <property type="entry name" value="GNAT"/>
    <property type="match status" value="1"/>
</dbReference>
<evidence type="ECO:0000256" key="2">
    <source>
        <dbReference type="ARBA" id="ARBA00023315"/>
    </source>
</evidence>
<evidence type="ECO:0000313" key="5">
    <source>
        <dbReference type="Proteomes" id="UP000321832"/>
    </source>
</evidence>
<dbReference type="AlphaFoldDB" id="A0A5C6U5Q2"/>
<keyword evidence="1 4" id="KW-0808">Transferase</keyword>
<dbReference type="InterPro" id="IPR000182">
    <property type="entry name" value="GNAT_dom"/>
</dbReference>
<keyword evidence="2" id="KW-0012">Acyltransferase</keyword>
<dbReference type="PANTHER" id="PTHR43877">
    <property type="entry name" value="AMINOALKYLPHOSPHONATE N-ACETYLTRANSFERASE-RELATED-RELATED"/>
    <property type="match status" value="1"/>
</dbReference>
<dbReference type="PANTHER" id="PTHR43877:SF2">
    <property type="entry name" value="AMINOALKYLPHOSPHONATE N-ACETYLTRANSFERASE-RELATED"/>
    <property type="match status" value="1"/>
</dbReference>
<sequence>MIVVEPLSRHPRHVGFVAQLVWREFWADVDDGMTEAELAEAFGGRAEPGRVLASLIALDGDVPLGCVHLIDNDDRSLTELYPWMAAMVVVPGRRGQGIGSMLVRALMREAKAMGFEQLWFGTDGPGFYERLGAVKHLAKGRDFWIMRLPLIEGSG</sequence>
<proteinExistence type="predicted"/>
<name>A0A5C6U5Q2_9BURK</name>
<evidence type="ECO:0000256" key="1">
    <source>
        <dbReference type="ARBA" id="ARBA00022679"/>
    </source>
</evidence>
<keyword evidence="5" id="KW-1185">Reference proteome</keyword>
<dbReference type="Proteomes" id="UP000321832">
    <property type="component" value="Unassembled WGS sequence"/>
</dbReference>
<dbReference type="EMBL" id="VOPW01000001">
    <property type="protein sequence ID" value="TXC67206.1"/>
    <property type="molecule type" value="Genomic_DNA"/>
</dbReference>
<dbReference type="SUPFAM" id="SSF55729">
    <property type="entry name" value="Acyl-CoA N-acyltransferases (Nat)"/>
    <property type="match status" value="1"/>
</dbReference>
<comment type="caution">
    <text evidence="4">The sequence shown here is derived from an EMBL/GenBank/DDBJ whole genome shotgun (WGS) entry which is preliminary data.</text>
</comment>
<dbReference type="InterPro" id="IPR050832">
    <property type="entry name" value="Bact_Acetyltransf"/>
</dbReference>
<feature type="domain" description="N-acetyltransferase" evidence="3">
    <location>
        <begin position="2"/>
        <end position="151"/>
    </location>
</feature>
<protein>
    <submittedName>
        <fullName evidence="4">GNAT family N-acetyltransferase</fullName>
    </submittedName>
</protein>
<evidence type="ECO:0000313" key="4">
    <source>
        <dbReference type="EMBL" id="TXC67206.1"/>
    </source>
</evidence>
<dbReference type="Gene3D" id="3.40.630.30">
    <property type="match status" value="1"/>
</dbReference>
<organism evidence="4 5">
    <name type="scientific">Piscinibacter aquaticus</name>
    <dbReference type="NCBI Taxonomy" id="392597"/>
    <lineage>
        <taxon>Bacteria</taxon>
        <taxon>Pseudomonadati</taxon>
        <taxon>Pseudomonadota</taxon>
        <taxon>Betaproteobacteria</taxon>
        <taxon>Burkholderiales</taxon>
        <taxon>Sphaerotilaceae</taxon>
        <taxon>Piscinibacter</taxon>
    </lineage>
</organism>